<evidence type="ECO:0000256" key="1">
    <source>
        <dbReference type="SAM" id="MobiDB-lite"/>
    </source>
</evidence>
<dbReference type="Gene3D" id="2.40.10.10">
    <property type="entry name" value="Trypsin-like serine proteases"/>
    <property type="match status" value="2"/>
</dbReference>
<feature type="region of interest" description="Disordered" evidence="1">
    <location>
        <begin position="580"/>
        <end position="603"/>
    </location>
</feature>
<comment type="caution">
    <text evidence="2">The sequence shown here is derived from an EMBL/GenBank/DDBJ whole genome shotgun (WGS) entry which is preliminary data.</text>
</comment>
<proteinExistence type="predicted"/>
<evidence type="ECO:0000313" key="2">
    <source>
        <dbReference type="EMBL" id="RBP12018.1"/>
    </source>
</evidence>
<accession>A0A366FBK0</accession>
<dbReference type="Proteomes" id="UP000253529">
    <property type="component" value="Unassembled WGS sequence"/>
</dbReference>
<dbReference type="InterPro" id="IPR009003">
    <property type="entry name" value="Peptidase_S1_PA"/>
</dbReference>
<protein>
    <recommendedName>
        <fullName evidence="4">Trypsin-like peptidase</fullName>
    </recommendedName>
</protein>
<feature type="compositionally biased region" description="Low complexity" evidence="1">
    <location>
        <begin position="677"/>
        <end position="717"/>
    </location>
</feature>
<evidence type="ECO:0000313" key="3">
    <source>
        <dbReference type="Proteomes" id="UP000253529"/>
    </source>
</evidence>
<dbReference type="SUPFAM" id="SSF50494">
    <property type="entry name" value="Trypsin-like serine proteases"/>
    <property type="match status" value="1"/>
</dbReference>
<reference evidence="2 3" key="1">
    <citation type="submission" date="2018-06" db="EMBL/GenBank/DDBJ databases">
        <title>Genomic Encyclopedia of Type Strains, Phase IV (KMG-IV): sequencing the most valuable type-strain genomes for metagenomic binning, comparative biology and taxonomic classification.</title>
        <authorList>
            <person name="Goeker M."/>
        </authorList>
    </citation>
    <scope>NUCLEOTIDE SEQUENCE [LARGE SCALE GENOMIC DNA]</scope>
    <source>
        <strain evidence="2 3">DSM 24875</strain>
    </source>
</reference>
<feature type="region of interest" description="Disordered" evidence="1">
    <location>
        <begin position="789"/>
        <end position="825"/>
    </location>
</feature>
<dbReference type="InterPro" id="IPR043504">
    <property type="entry name" value="Peptidase_S1_PA_chymotrypsin"/>
</dbReference>
<gene>
    <name evidence="2" type="ORF">DFR50_115125</name>
</gene>
<feature type="compositionally biased region" description="Low complexity" evidence="1">
    <location>
        <begin position="726"/>
        <end position="758"/>
    </location>
</feature>
<dbReference type="AlphaFoldDB" id="A0A366FBK0"/>
<sequence>MSTRSLQVTEFLRRASGSKRLEAAAPLDHLALEPHDHDRIMTALRKADAGEPLDEAEQFAIEAIVIPDYRPALEIVANDYGPVANPAWSRLNDEDVRARLKPLFRSVGRIQVDGYPGHPLFGAGFVVGPDLVMTNRHIAELFSVGVGKKLMFLSGRSAAIDFDHGPDRGGDAMPVREVAMIHPFWDMALLRVEGLTDAHPALSLQVDADDEFADRDVVLLGYPAFDWRNASGVQERVFRGNSNAKRMSPGRGVGRRSLASFGHEVSAFAHDASTLGANSGAAIIDLETGNVIGLHFTSRYLEANYAAPAWEMAGDPHIVEAGVNFASSVRPSSARGAEWWKFALEGAAALAALGGAAMLASQASAAEPDAGKTSPDAGAPVSGAHQPDARAQGGDAAVADRVKKAALEALKGNSIEEAALNALGDSSLAKLARAAASNNAISKAAHDALGGTSLGQAAGALFGDNPLAKAASAAFGGAAPGKASDAGGALAGLAGLAGGGPPDLSAQFAALTGGASATLPAANGAPVTVPVQLNLRINVVSGVGSDGSPGGGILPVGAEGGIPVNLNFRFEHEINHTGAVNHSGEVNHSGGSGGSDPLKSLQSLTGIKAPGGVQSLLTSGLGVGVGAGVGTSVGPMVSALGSALGFKSSSAAATPASPAAAPTGASAAVPAGASAAASPGASAAAPTGASAGGSATPGSTAGGPAASGAGTEAAGPADPGPKPGDGEPQPGAPAQHAHSHSLASSDSLALPATSDSASGPLGVESPDNGSAAPSAASSLPSLWSFASAPATTEAPAPAPVVRSLASTPPPSPLPQPPDPISKMIHSVFPDPPTYFPSTSIPEPSMAVMGAIGFGALFGLASVRKWSRARAGPGGRRGAPSGPRSA</sequence>
<feature type="region of interest" description="Disordered" evidence="1">
    <location>
        <begin position="677"/>
        <end position="777"/>
    </location>
</feature>
<feature type="compositionally biased region" description="Pro residues" evidence="1">
    <location>
        <begin position="807"/>
        <end position="819"/>
    </location>
</feature>
<keyword evidence="3" id="KW-1185">Reference proteome</keyword>
<organism evidence="2 3">
    <name type="scientific">Roseiarcus fermentans</name>
    <dbReference type="NCBI Taxonomy" id="1473586"/>
    <lineage>
        <taxon>Bacteria</taxon>
        <taxon>Pseudomonadati</taxon>
        <taxon>Pseudomonadota</taxon>
        <taxon>Alphaproteobacteria</taxon>
        <taxon>Hyphomicrobiales</taxon>
        <taxon>Roseiarcaceae</taxon>
        <taxon>Roseiarcus</taxon>
    </lineage>
</organism>
<evidence type="ECO:0008006" key="4">
    <source>
        <dbReference type="Google" id="ProtNLM"/>
    </source>
</evidence>
<dbReference type="EMBL" id="QNRK01000015">
    <property type="protein sequence ID" value="RBP12018.1"/>
    <property type="molecule type" value="Genomic_DNA"/>
</dbReference>
<feature type="region of interest" description="Disordered" evidence="1">
    <location>
        <begin position="366"/>
        <end position="397"/>
    </location>
</feature>
<name>A0A366FBK0_9HYPH</name>